<comment type="subcellular location">
    <subcellularLocation>
        <location evidence="1">Cell membrane</location>
        <topology evidence="1">Peripheral membrane protein</topology>
    </subcellularLocation>
</comment>
<dbReference type="Pfam" id="PF13476">
    <property type="entry name" value="AAA_23"/>
    <property type="match status" value="1"/>
</dbReference>
<dbReference type="AlphaFoldDB" id="S0G5Q6"/>
<evidence type="ECO:0000256" key="3">
    <source>
        <dbReference type="ARBA" id="ARBA00022475"/>
    </source>
</evidence>
<dbReference type="PANTHER" id="PTHR42771:SF2">
    <property type="entry name" value="IRON(3+)-HYDROXAMATE IMPORT ATP-BINDING PROTEIN FHUC"/>
    <property type="match status" value="1"/>
</dbReference>
<dbReference type="PATRIC" id="fig|1286635.3.peg.1593"/>
<dbReference type="InterPro" id="IPR003959">
    <property type="entry name" value="ATPase_AAA_core"/>
</dbReference>
<dbReference type="GO" id="GO:0006826">
    <property type="term" value="P:iron ion transport"/>
    <property type="evidence" value="ECO:0007669"/>
    <property type="project" value="UniProtKB-KW"/>
</dbReference>
<dbReference type="GO" id="GO:0005524">
    <property type="term" value="F:ATP binding"/>
    <property type="evidence" value="ECO:0007669"/>
    <property type="project" value="InterPro"/>
</dbReference>
<dbReference type="InterPro" id="IPR038729">
    <property type="entry name" value="Rad50/SbcC_AAA"/>
</dbReference>
<dbReference type="InterPro" id="IPR051535">
    <property type="entry name" value="Siderophore_ABC-ATPase"/>
</dbReference>
<evidence type="ECO:0000256" key="6">
    <source>
        <dbReference type="ARBA" id="ARBA00023065"/>
    </source>
</evidence>
<accession>S0G5Q6</accession>
<dbReference type="SMART" id="SM00382">
    <property type="entry name" value="AAA"/>
    <property type="match status" value="1"/>
</dbReference>
<dbReference type="InterPro" id="IPR027417">
    <property type="entry name" value="P-loop_NTPase"/>
</dbReference>
<dbReference type="GO" id="GO:0005886">
    <property type="term" value="C:plasma membrane"/>
    <property type="evidence" value="ECO:0007669"/>
    <property type="project" value="UniProtKB-SubCell"/>
</dbReference>
<dbReference type="InterPro" id="IPR003593">
    <property type="entry name" value="AAA+_ATPase"/>
</dbReference>
<gene>
    <name evidence="9" type="ORF">Dpo_3c00340</name>
</gene>
<comment type="caution">
    <text evidence="9">The sequence shown here is derived from an EMBL/GenBank/DDBJ whole genome shotgun (WGS) entry which is preliminary data.</text>
</comment>
<keyword evidence="5" id="KW-0408">Iron</keyword>
<evidence type="ECO:0000313" key="9">
    <source>
        <dbReference type="EMBL" id="EMS79892.1"/>
    </source>
</evidence>
<keyword evidence="2" id="KW-0813">Transport</keyword>
<keyword evidence="10" id="KW-1185">Reference proteome</keyword>
<evidence type="ECO:0000256" key="4">
    <source>
        <dbReference type="ARBA" id="ARBA00022496"/>
    </source>
</evidence>
<dbReference type="EMBL" id="APJX01000003">
    <property type="protein sequence ID" value="EMS79892.1"/>
    <property type="molecule type" value="Genomic_DNA"/>
</dbReference>
<feature type="domain" description="AAA+ ATPase" evidence="8">
    <location>
        <begin position="35"/>
        <end position="209"/>
    </location>
</feature>
<evidence type="ECO:0000256" key="1">
    <source>
        <dbReference type="ARBA" id="ARBA00004202"/>
    </source>
</evidence>
<dbReference type="PANTHER" id="PTHR42771">
    <property type="entry name" value="IRON(3+)-HYDROXAMATE IMPORT ATP-BINDING PROTEIN FHUC"/>
    <property type="match status" value="1"/>
</dbReference>
<dbReference type="GO" id="GO:0006302">
    <property type="term" value="P:double-strand break repair"/>
    <property type="evidence" value="ECO:0007669"/>
    <property type="project" value="InterPro"/>
</dbReference>
<dbReference type="SUPFAM" id="SSF52540">
    <property type="entry name" value="P-loop containing nucleoside triphosphate hydrolases"/>
    <property type="match status" value="1"/>
</dbReference>
<organism evidence="9 10">
    <name type="scientific">Desulfotignum phosphitoxidans DSM 13687</name>
    <dbReference type="NCBI Taxonomy" id="1286635"/>
    <lineage>
        <taxon>Bacteria</taxon>
        <taxon>Pseudomonadati</taxon>
        <taxon>Thermodesulfobacteriota</taxon>
        <taxon>Desulfobacteria</taxon>
        <taxon>Desulfobacterales</taxon>
        <taxon>Desulfobacteraceae</taxon>
        <taxon>Desulfotignum</taxon>
    </lineage>
</organism>
<evidence type="ECO:0000256" key="5">
    <source>
        <dbReference type="ARBA" id="ARBA00023004"/>
    </source>
</evidence>
<dbReference type="Pfam" id="PF13304">
    <property type="entry name" value="AAA_21"/>
    <property type="match status" value="1"/>
</dbReference>
<dbReference type="RefSeq" id="WP_006965215.1">
    <property type="nucleotide sequence ID" value="NZ_APJX01000003.1"/>
</dbReference>
<keyword evidence="3" id="KW-1003">Cell membrane</keyword>
<dbReference type="Gene3D" id="3.40.50.300">
    <property type="entry name" value="P-loop containing nucleotide triphosphate hydrolases"/>
    <property type="match status" value="2"/>
</dbReference>
<proteinExistence type="predicted"/>
<dbReference type="Proteomes" id="UP000014216">
    <property type="component" value="Unassembled WGS sequence"/>
</dbReference>
<evidence type="ECO:0000259" key="8">
    <source>
        <dbReference type="SMART" id="SM00382"/>
    </source>
</evidence>
<evidence type="ECO:0000256" key="2">
    <source>
        <dbReference type="ARBA" id="ARBA00022448"/>
    </source>
</evidence>
<keyword evidence="7" id="KW-0472">Membrane</keyword>
<evidence type="ECO:0000256" key="7">
    <source>
        <dbReference type="ARBA" id="ARBA00023136"/>
    </source>
</evidence>
<keyword evidence="6" id="KW-0406">Ion transport</keyword>
<protein>
    <submittedName>
        <fullName evidence="9">AAA ATPase</fullName>
    </submittedName>
</protein>
<dbReference type="GO" id="GO:0016887">
    <property type="term" value="F:ATP hydrolysis activity"/>
    <property type="evidence" value="ECO:0007669"/>
    <property type="project" value="InterPro"/>
</dbReference>
<sequence length="240" mass="27187">MFLKQAAIHSDTFPDTNAYPFCLEILNRTNTLGFDQGITLFSGENGTGKSTLLKALGLCCGIHIWEPEFLLRCETNPHEKQLHRYLTVTWDQGPVPGSYFGSQIFSHFARKLEEWALTDRPMLDYFGGKSLITQSHGQSLMSYFSNRYQRKGLYFLDEPETALSPKSQVALLNLIMGESGKGHAQFVIATHSPILLACPDAVIYNFNGPEIAPVLYEDTEYYRLYKAFMTDPSSFIQEMK</sequence>
<evidence type="ECO:0000313" key="10">
    <source>
        <dbReference type="Proteomes" id="UP000014216"/>
    </source>
</evidence>
<keyword evidence="4" id="KW-0410">Iron transport</keyword>
<name>S0G5Q6_9BACT</name>
<dbReference type="OrthoDB" id="9784297at2"/>
<reference evidence="9 10" key="1">
    <citation type="journal article" date="2013" name="Genome Announc.">
        <title>Draft Genome Sequence of Desulfotignum phosphitoxidans DSM 13687 Strain FiPS-3.</title>
        <authorList>
            <person name="Poehlein A."/>
            <person name="Daniel R."/>
            <person name="Simeonova D.D."/>
        </authorList>
    </citation>
    <scope>NUCLEOTIDE SEQUENCE [LARGE SCALE GENOMIC DNA]</scope>
    <source>
        <strain evidence="9 10">DSM 13687</strain>
    </source>
</reference>